<protein>
    <submittedName>
        <fullName evidence="2">Uncharacterized protein</fullName>
    </submittedName>
</protein>
<reference evidence="2 3" key="1">
    <citation type="submission" date="2014-02" db="EMBL/GenBank/DDBJ databases">
        <title>Single nucleus genome sequencing reveals high similarity among nuclei of an endomycorrhizal fungus.</title>
        <authorList>
            <person name="Lin K."/>
            <person name="Geurts R."/>
            <person name="Zhang Z."/>
            <person name="Limpens E."/>
            <person name="Saunders D.G."/>
            <person name="Mu D."/>
            <person name="Pang E."/>
            <person name="Cao H."/>
            <person name="Cha H."/>
            <person name="Lin T."/>
            <person name="Zhou Q."/>
            <person name="Shang Y."/>
            <person name="Li Y."/>
            <person name="Ivanov S."/>
            <person name="Sharma T."/>
            <person name="Velzen R.V."/>
            <person name="Ruijter N.D."/>
            <person name="Aanen D.K."/>
            <person name="Win J."/>
            <person name="Kamoun S."/>
            <person name="Bisseling T."/>
            <person name="Huang S."/>
        </authorList>
    </citation>
    <scope>NUCLEOTIDE SEQUENCE [LARGE SCALE GENOMIC DNA]</scope>
    <source>
        <strain evidence="3">DAOM197198w</strain>
    </source>
</reference>
<comment type="caution">
    <text evidence="2">The sequence shown here is derived from an EMBL/GenBank/DDBJ whole genome shotgun (WGS) entry which is preliminary data.</text>
</comment>
<feature type="compositionally biased region" description="Polar residues" evidence="1">
    <location>
        <begin position="164"/>
        <end position="179"/>
    </location>
</feature>
<gene>
    <name evidence="2" type="ORF">RirG_097710</name>
</gene>
<proteinExistence type="predicted"/>
<name>A0A015JPU0_RHIIW</name>
<sequence>MNTNNQASQDYSDLPMYQTGNNFAPSHFLDNNNNDQQTPINNNVGMSNTNTITPILQSDTFEFYFPLQNDARIYYVTYTELHQFEIARLLNNGINLSRIPDHQFPHHYNIQSLIQQQIQQQVQQPVYQQNSVQQQSFDTIIQPTYQVYSDNNNTYNNASNSVNGTIPDNIQDAGFQNSP</sequence>
<organism evidence="2 3">
    <name type="scientific">Rhizophagus irregularis (strain DAOM 197198w)</name>
    <name type="common">Glomus intraradices</name>
    <dbReference type="NCBI Taxonomy" id="1432141"/>
    <lineage>
        <taxon>Eukaryota</taxon>
        <taxon>Fungi</taxon>
        <taxon>Fungi incertae sedis</taxon>
        <taxon>Mucoromycota</taxon>
        <taxon>Glomeromycotina</taxon>
        <taxon>Glomeromycetes</taxon>
        <taxon>Glomerales</taxon>
        <taxon>Glomeraceae</taxon>
        <taxon>Rhizophagus</taxon>
    </lineage>
</organism>
<keyword evidence="3" id="KW-1185">Reference proteome</keyword>
<dbReference type="AlphaFoldDB" id="A0A015JPU0"/>
<dbReference type="HOGENOM" id="CLU_116854_0_0_1"/>
<dbReference type="Proteomes" id="UP000022910">
    <property type="component" value="Unassembled WGS sequence"/>
</dbReference>
<dbReference type="EMBL" id="JEMT01016905">
    <property type="protein sequence ID" value="EXX69265.1"/>
    <property type="molecule type" value="Genomic_DNA"/>
</dbReference>
<feature type="region of interest" description="Disordered" evidence="1">
    <location>
        <begin position="160"/>
        <end position="179"/>
    </location>
</feature>
<evidence type="ECO:0000313" key="3">
    <source>
        <dbReference type="Proteomes" id="UP000022910"/>
    </source>
</evidence>
<accession>A0A015JPU0</accession>
<evidence type="ECO:0000256" key="1">
    <source>
        <dbReference type="SAM" id="MobiDB-lite"/>
    </source>
</evidence>
<dbReference type="OrthoDB" id="2342980at2759"/>
<evidence type="ECO:0000313" key="2">
    <source>
        <dbReference type="EMBL" id="EXX69265.1"/>
    </source>
</evidence>